<organism evidence="2 3">
    <name type="scientific">Pleurodeles waltl</name>
    <name type="common">Iberian ribbed newt</name>
    <dbReference type="NCBI Taxonomy" id="8319"/>
    <lineage>
        <taxon>Eukaryota</taxon>
        <taxon>Metazoa</taxon>
        <taxon>Chordata</taxon>
        <taxon>Craniata</taxon>
        <taxon>Vertebrata</taxon>
        <taxon>Euteleostomi</taxon>
        <taxon>Amphibia</taxon>
        <taxon>Batrachia</taxon>
        <taxon>Caudata</taxon>
        <taxon>Salamandroidea</taxon>
        <taxon>Salamandridae</taxon>
        <taxon>Pleurodelinae</taxon>
        <taxon>Pleurodeles</taxon>
    </lineage>
</organism>
<keyword evidence="3" id="KW-1185">Reference proteome</keyword>
<name>A0AAV7VM83_PLEWA</name>
<gene>
    <name evidence="2" type="ORF">NDU88_006232</name>
</gene>
<dbReference type="AlphaFoldDB" id="A0AAV7VM83"/>
<accession>A0AAV7VM83</accession>
<feature type="region of interest" description="Disordered" evidence="1">
    <location>
        <begin position="103"/>
        <end position="131"/>
    </location>
</feature>
<proteinExistence type="predicted"/>
<evidence type="ECO:0000313" key="3">
    <source>
        <dbReference type="Proteomes" id="UP001066276"/>
    </source>
</evidence>
<evidence type="ECO:0000256" key="1">
    <source>
        <dbReference type="SAM" id="MobiDB-lite"/>
    </source>
</evidence>
<dbReference type="Proteomes" id="UP001066276">
    <property type="component" value="Chromosome 2_1"/>
</dbReference>
<dbReference type="EMBL" id="JANPWB010000003">
    <property type="protein sequence ID" value="KAJ1202432.1"/>
    <property type="molecule type" value="Genomic_DNA"/>
</dbReference>
<protein>
    <submittedName>
        <fullName evidence="2">Uncharacterized protein</fullName>
    </submittedName>
</protein>
<comment type="caution">
    <text evidence="2">The sequence shown here is derived from an EMBL/GenBank/DDBJ whole genome shotgun (WGS) entry which is preliminary data.</text>
</comment>
<sequence length="131" mass="13631">MKRTCGLRGPLWEPVVSLGGARGALLKTSKVLAPFALILTAVMEEGGRPLDGLSSVLWSRERVTGSSCSGALPGLPGAADLVSSEGLEVRRHLAGLLVLSGGGGLMPSDKRAWPSPSSWVSKRAKDTRKLA</sequence>
<reference evidence="2" key="1">
    <citation type="journal article" date="2022" name="bioRxiv">
        <title>Sequencing and chromosome-scale assembly of the giantPleurodeles waltlgenome.</title>
        <authorList>
            <person name="Brown T."/>
            <person name="Elewa A."/>
            <person name="Iarovenko S."/>
            <person name="Subramanian E."/>
            <person name="Araus A.J."/>
            <person name="Petzold A."/>
            <person name="Susuki M."/>
            <person name="Suzuki K.-i.T."/>
            <person name="Hayashi T."/>
            <person name="Toyoda A."/>
            <person name="Oliveira C."/>
            <person name="Osipova E."/>
            <person name="Leigh N.D."/>
            <person name="Simon A."/>
            <person name="Yun M.H."/>
        </authorList>
    </citation>
    <scope>NUCLEOTIDE SEQUENCE</scope>
    <source>
        <strain evidence="2">20211129_DDA</strain>
        <tissue evidence="2">Liver</tissue>
    </source>
</reference>
<evidence type="ECO:0000313" key="2">
    <source>
        <dbReference type="EMBL" id="KAJ1202432.1"/>
    </source>
</evidence>